<organism evidence="2 3">
    <name type="scientific">Planosporangium thailandense</name>
    <dbReference type="NCBI Taxonomy" id="765197"/>
    <lineage>
        <taxon>Bacteria</taxon>
        <taxon>Bacillati</taxon>
        <taxon>Actinomycetota</taxon>
        <taxon>Actinomycetes</taxon>
        <taxon>Micromonosporales</taxon>
        <taxon>Micromonosporaceae</taxon>
        <taxon>Planosporangium</taxon>
    </lineage>
</organism>
<gene>
    <name evidence="2" type="ORF">HC031_25830</name>
</gene>
<comment type="caution">
    <text evidence="2">The sequence shown here is derived from an EMBL/GenBank/DDBJ whole genome shotgun (WGS) entry which is preliminary data.</text>
</comment>
<feature type="region of interest" description="Disordered" evidence="1">
    <location>
        <begin position="1"/>
        <end position="21"/>
    </location>
</feature>
<accession>A0ABX0Y3Y3</accession>
<dbReference type="Proteomes" id="UP000722989">
    <property type="component" value="Unassembled WGS sequence"/>
</dbReference>
<dbReference type="RefSeq" id="WP_167928017.1">
    <property type="nucleotide sequence ID" value="NZ_JAATVY010000025.1"/>
</dbReference>
<dbReference type="EMBL" id="JAATVY010000025">
    <property type="protein sequence ID" value="NJC73111.1"/>
    <property type="molecule type" value="Genomic_DNA"/>
</dbReference>
<proteinExistence type="predicted"/>
<keyword evidence="3" id="KW-1185">Reference proteome</keyword>
<sequence>MPNQAADDAPLRPASQGETAQAGRPNTLYAHVWNLGKAPAFRVRIEFWWFDPSLGFSRSAGHLIGATYVDLADRFTVYAEWREVTEAYGTWLSRGAHAVVKCPTTWIPEFLNNGHECLVVRAGDTMFDPVALNSFSPSTDRHVGQRNIAVVQAASPAQATVDLQLGWYATPGQADVDVVVEPPGTMEWLQLYAGSRNTRLRTPSSTAAAGLLNPTPVDVTLPDPEILVPAERSKLLRQRQQFYRGCDQLHIPLHAYIPDLKPGEAQIIRTRQRIDEELVGGYTVVLIGHE</sequence>
<evidence type="ECO:0000256" key="1">
    <source>
        <dbReference type="SAM" id="MobiDB-lite"/>
    </source>
</evidence>
<protein>
    <submittedName>
        <fullName evidence="2">Uncharacterized protein</fullName>
    </submittedName>
</protein>
<name>A0ABX0Y3Y3_9ACTN</name>
<evidence type="ECO:0000313" key="3">
    <source>
        <dbReference type="Proteomes" id="UP000722989"/>
    </source>
</evidence>
<reference evidence="2 3" key="1">
    <citation type="submission" date="2020-03" db="EMBL/GenBank/DDBJ databases">
        <title>WGS of the type strain of Planosporangium spp.</title>
        <authorList>
            <person name="Thawai C."/>
        </authorList>
    </citation>
    <scope>NUCLEOTIDE SEQUENCE [LARGE SCALE GENOMIC DNA]</scope>
    <source>
        <strain evidence="2 3">TBRC 5610</strain>
    </source>
</reference>
<evidence type="ECO:0000313" key="2">
    <source>
        <dbReference type="EMBL" id="NJC73111.1"/>
    </source>
</evidence>